<proteinExistence type="predicted"/>
<dbReference type="OrthoDB" id="5395975at2759"/>
<feature type="region of interest" description="Disordered" evidence="1">
    <location>
        <begin position="40"/>
        <end position="97"/>
    </location>
</feature>
<feature type="compositionally biased region" description="Polar residues" evidence="1">
    <location>
        <begin position="165"/>
        <end position="179"/>
    </location>
</feature>
<feature type="compositionally biased region" description="Polar residues" evidence="1">
    <location>
        <begin position="214"/>
        <end position="224"/>
    </location>
</feature>
<dbReference type="AlphaFoldDB" id="A0A2J6T101"/>
<gene>
    <name evidence="2" type="ORF">K444DRAFT_71472</name>
</gene>
<sequence length="496" mass="55169">MASIAGTDVEILVHTTAPSRGQDDTRYRALARAYMRFQPETHQRLEEESASNEVGVLGGQAQSQLQGDLLQSTQEERESAASYRPDEEDDASTGRRTSLQSEILDLSSHARSLQSPMLSFNSVQDNIDSPVFRGLVTRDEPASRLVQTQRTQDSSDSWRHSWSSIADSQPGNNMSVPEFTSPSRILKLYLPKPGSAEEPSPQLGGRQHADPETSTRSIYTSQVPLSDSLESSRVLSSPSPNKRTRKIADQGPENRSHDAPSIQDPDLSLKRKWPESSSGEIRTTSAPPRIMDDSTIPSDKHPLSLLTSPRKRQRIDVSSSENIGITTSLPSSQIIKAVRSSPPSTDRPSPWASLLEVRPAPPTTSTEDLTPEMFITDTLHQLASKMPAARLFRPVVVTRELRPMERGYWLLNCDSWDEGLRRRCWNFLGDRIGKNLVGWGVWCVRDAEYSAIRVYCWGIIVDYIYLLLYLASEGKIKNIGASWIGGDGKVIIKMPS</sequence>
<feature type="compositionally biased region" description="Low complexity" evidence="1">
    <location>
        <begin position="339"/>
        <end position="350"/>
    </location>
</feature>
<dbReference type="RefSeq" id="XP_024733604.1">
    <property type="nucleotide sequence ID" value="XM_024888331.1"/>
</dbReference>
<dbReference type="InParanoid" id="A0A2J6T101"/>
<organism evidence="2 3">
    <name type="scientific">Hyaloscypha bicolor E</name>
    <dbReference type="NCBI Taxonomy" id="1095630"/>
    <lineage>
        <taxon>Eukaryota</taxon>
        <taxon>Fungi</taxon>
        <taxon>Dikarya</taxon>
        <taxon>Ascomycota</taxon>
        <taxon>Pezizomycotina</taxon>
        <taxon>Leotiomycetes</taxon>
        <taxon>Helotiales</taxon>
        <taxon>Hyaloscyphaceae</taxon>
        <taxon>Hyaloscypha</taxon>
        <taxon>Hyaloscypha bicolor</taxon>
    </lineage>
</organism>
<evidence type="ECO:0000256" key="1">
    <source>
        <dbReference type="SAM" id="MobiDB-lite"/>
    </source>
</evidence>
<evidence type="ECO:0000313" key="3">
    <source>
        <dbReference type="Proteomes" id="UP000235371"/>
    </source>
</evidence>
<keyword evidence="3" id="KW-1185">Reference proteome</keyword>
<feature type="region of interest" description="Disordered" evidence="1">
    <location>
        <begin position="143"/>
        <end position="179"/>
    </location>
</feature>
<reference evidence="2 3" key="1">
    <citation type="submission" date="2016-04" db="EMBL/GenBank/DDBJ databases">
        <title>A degradative enzymes factory behind the ericoid mycorrhizal symbiosis.</title>
        <authorList>
            <consortium name="DOE Joint Genome Institute"/>
            <person name="Martino E."/>
            <person name="Morin E."/>
            <person name="Grelet G."/>
            <person name="Kuo A."/>
            <person name="Kohler A."/>
            <person name="Daghino S."/>
            <person name="Barry K."/>
            <person name="Choi C."/>
            <person name="Cichocki N."/>
            <person name="Clum A."/>
            <person name="Copeland A."/>
            <person name="Hainaut M."/>
            <person name="Haridas S."/>
            <person name="Labutti K."/>
            <person name="Lindquist E."/>
            <person name="Lipzen A."/>
            <person name="Khouja H.-R."/>
            <person name="Murat C."/>
            <person name="Ohm R."/>
            <person name="Olson A."/>
            <person name="Spatafora J."/>
            <person name="Veneault-Fourrey C."/>
            <person name="Henrissat B."/>
            <person name="Grigoriev I."/>
            <person name="Martin F."/>
            <person name="Perotto S."/>
        </authorList>
    </citation>
    <scope>NUCLEOTIDE SEQUENCE [LARGE SCALE GENOMIC DNA]</scope>
    <source>
        <strain evidence="2 3">E</strain>
    </source>
</reference>
<dbReference type="STRING" id="1095630.A0A2J6T101"/>
<feature type="region of interest" description="Disordered" evidence="1">
    <location>
        <begin position="337"/>
        <end position="368"/>
    </location>
</feature>
<dbReference type="GeneID" id="36596407"/>
<accession>A0A2J6T101</accession>
<feature type="compositionally biased region" description="Polar residues" evidence="1">
    <location>
        <begin position="60"/>
        <end position="73"/>
    </location>
</feature>
<dbReference type="Proteomes" id="UP000235371">
    <property type="component" value="Unassembled WGS sequence"/>
</dbReference>
<evidence type="ECO:0000313" key="2">
    <source>
        <dbReference type="EMBL" id="PMD56700.1"/>
    </source>
</evidence>
<name>A0A2J6T101_9HELO</name>
<feature type="compositionally biased region" description="Low complexity" evidence="1">
    <location>
        <begin position="225"/>
        <end position="239"/>
    </location>
</feature>
<feature type="compositionally biased region" description="Basic and acidic residues" evidence="1">
    <location>
        <begin position="246"/>
        <end position="258"/>
    </location>
</feature>
<feature type="region of interest" description="Disordered" evidence="1">
    <location>
        <begin position="191"/>
        <end position="324"/>
    </location>
</feature>
<protein>
    <submittedName>
        <fullName evidence="2">Uncharacterized protein</fullName>
    </submittedName>
</protein>
<feature type="compositionally biased region" description="Polar residues" evidence="1">
    <location>
        <begin position="275"/>
        <end position="286"/>
    </location>
</feature>
<dbReference type="EMBL" id="KZ613848">
    <property type="protein sequence ID" value="PMD56700.1"/>
    <property type="molecule type" value="Genomic_DNA"/>
</dbReference>